<dbReference type="InterPro" id="IPR000182">
    <property type="entry name" value="GNAT_dom"/>
</dbReference>
<dbReference type="OrthoDB" id="9800604at2"/>
<dbReference type="Proteomes" id="UP000248882">
    <property type="component" value="Unassembled WGS sequence"/>
</dbReference>
<dbReference type="Pfam" id="PF00583">
    <property type="entry name" value="Acetyltransf_1"/>
    <property type="match status" value="1"/>
</dbReference>
<dbReference type="PANTHER" id="PTHR43617">
    <property type="entry name" value="L-AMINO ACID N-ACETYLTRANSFERASE"/>
    <property type="match status" value="1"/>
</dbReference>
<gene>
    <name evidence="2" type="ORF">LV85_01779</name>
</gene>
<proteinExistence type="predicted"/>
<feature type="domain" description="N-acetyltransferase" evidence="1">
    <location>
        <begin position="2"/>
        <end position="164"/>
    </location>
</feature>
<keyword evidence="2" id="KW-0687">Ribonucleoprotein</keyword>
<comment type="caution">
    <text evidence="2">The sequence shown here is derived from an EMBL/GenBank/DDBJ whole genome shotgun (WGS) entry which is preliminary data.</text>
</comment>
<dbReference type="InterPro" id="IPR016181">
    <property type="entry name" value="Acyl_CoA_acyltransferase"/>
</dbReference>
<dbReference type="InterPro" id="IPR050276">
    <property type="entry name" value="MshD_Acetyltransferase"/>
</dbReference>
<evidence type="ECO:0000313" key="3">
    <source>
        <dbReference type="Proteomes" id="UP000248882"/>
    </source>
</evidence>
<dbReference type="GO" id="GO:0005840">
    <property type="term" value="C:ribosome"/>
    <property type="evidence" value="ECO:0007669"/>
    <property type="project" value="UniProtKB-KW"/>
</dbReference>
<dbReference type="CDD" id="cd04301">
    <property type="entry name" value="NAT_SF"/>
    <property type="match status" value="1"/>
</dbReference>
<accession>A0A2W7QZL1</accession>
<dbReference type="GO" id="GO:0016747">
    <property type="term" value="F:acyltransferase activity, transferring groups other than amino-acyl groups"/>
    <property type="evidence" value="ECO:0007669"/>
    <property type="project" value="InterPro"/>
</dbReference>
<dbReference type="PROSITE" id="PS51186">
    <property type="entry name" value="GNAT"/>
    <property type="match status" value="1"/>
</dbReference>
<dbReference type="SUPFAM" id="SSF55729">
    <property type="entry name" value="Acyl-CoA N-acyltransferases (Nat)"/>
    <property type="match status" value="1"/>
</dbReference>
<organism evidence="2 3">
    <name type="scientific">Algoriphagus chordae</name>
    <dbReference type="NCBI Taxonomy" id="237019"/>
    <lineage>
        <taxon>Bacteria</taxon>
        <taxon>Pseudomonadati</taxon>
        <taxon>Bacteroidota</taxon>
        <taxon>Cytophagia</taxon>
        <taxon>Cytophagales</taxon>
        <taxon>Cyclobacteriaceae</taxon>
        <taxon>Algoriphagus</taxon>
    </lineage>
</organism>
<dbReference type="AlphaFoldDB" id="A0A2W7QZL1"/>
<keyword evidence="2" id="KW-0689">Ribosomal protein</keyword>
<evidence type="ECO:0000313" key="2">
    <source>
        <dbReference type="EMBL" id="PZX53361.1"/>
    </source>
</evidence>
<protein>
    <submittedName>
        <fullName evidence="2">Ribosomal protein S18 acetylase RimI-like enzyme</fullName>
    </submittedName>
</protein>
<evidence type="ECO:0000259" key="1">
    <source>
        <dbReference type="PROSITE" id="PS51186"/>
    </source>
</evidence>
<dbReference type="EMBL" id="QKZT01000006">
    <property type="protein sequence ID" value="PZX53361.1"/>
    <property type="molecule type" value="Genomic_DNA"/>
</dbReference>
<reference evidence="2 3" key="1">
    <citation type="submission" date="2018-06" db="EMBL/GenBank/DDBJ databases">
        <title>Genomic Encyclopedia of Archaeal and Bacterial Type Strains, Phase II (KMG-II): from individual species to whole genera.</title>
        <authorList>
            <person name="Goeker M."/>
        </authorList>
    </citation>
    <scope>NUCLEOTIDE SEQUENCE [LARGE SCALE GENOMIC DNA]</scope>
    <source>
        <strain evidence="2 3">DSM 19830</strain>
    </source>
</reference>
<dbReference type="RefSeq" id="WP_111318392.1">
    <property type="nucleotide sequence ID" value="NZ_QKZT01000006.1"/>
</dbReference>
<dbReference type="Gene3D" id="3.40.630.30">
    <property type="match status" value="1"/>
</dbReference>
<keyword evidence="3" id="KW-1185">Reference proteome</keyword>
<name>A0A2W7QZL1_9BACT</name>
<sequence length="164" mass="18541">MIQVISVSKADLTTIQSIAHRTWPDTFGKILSPAQIDYMLHRFYDIPNLEAQLEQGHSFLLADEDGEKLGFTGFELNQIPGTTKIHKIYILPTAQGKGIGKRLIKSISEIALDNQQESLLLNVNKYNKGAIDFYEYLGFVNIKTEVIDIGEGYVMDDFVFELKL</sequence>